<dbReference type="SMART" id="SM00333">
    <property type="entry name" value="TUDOR"/>
    <property type="match status" value="1"/>
</dbReference>
<feature type="domain" description="Tudor" evidence="7">
    <location>
        <begin position="43"/>
        <end position="104"/>
    </location>
</feature>
<feature type="compositionally biased region" description="Low complexity" evidence="6">
    <location>
        <begin position="114"/>
        <end position="124"/>
    </location>
</feature>
<dbReference type="SUPFAM" id="SSF63748">
    <property type="entry name" value="Tudor/PWWP/MBT"/>
    <property type="match status" value="1"/>
</dbReference>
<evidence type="ECO:0000256" key="5">
    <source>
        <dbReference type="ARBA" id="ARBA00023242"/>
    </source>
</evidence>
<dbReference type="CDD" id="cd22852">
    <property type="entry name" value="SMN_C"/>
    <property type="match status" value="1"/>
</dbReference>
<dbReference type="InterPro" id="IPR047313">
    <property type="entry name" value="SMN_C"/>
</dbReference>
<evidence type="ECO:0000256" key="6">
    <source>
        <dbReference type="SAM" id="MobiDB-lite"/>
    </source>
</evidence>
<protein>
    <submittedName>
        <fullName evidence="9">Tudor domain-containing protein</fullName>
    </submittedName>
</protein>
<dbReference type="GO" id="GO:0008380">
    <property type="term" value="P:RNA splicing"/>
    <property type="evidence" value="ECO:0007669"/>
    <property type="project" value="UniProtKB-KW"/>
</dbReference>
<dbReference type="PANTHER" id="PTHR39267">
    <property type="entry name" value="SURVIVAL MOTOR NEURON-LIKE PROTEIN 1"/>
    <property type="match status" value="1"/>
</dbReference>
<keyword evidence="3" id="KW-0507">mRNA processing</keyword>
<name>A0A1I7U4Y8_9PELO</name>
<dbReference type="PANTHER" id="PTHR39267:SF1">
    <property type="entry name" value="SURVIVAL MOTOR NEURON PROTEIN"/>
    <property type="match status" value="1"/>
</dbReference>
<dbReference type="WBParaSite" id="Csp11.Scaffold629.g14899.t1">
    <property type="protein sequence ID" value="Csp11.Scaffold629.g14899.t1"/>
    <property type="gene ID" value="Csp11.Scaffold629.g14899"/>
</dbReference>
<evidence type="ECO:0000256" key="3">
    <source>
        <dbReference type="ARBA" id="ARBA00022664"/>
    </source>
</evidence>
<reference evidence="9" key="1">
    <citation type="submission" date="2016-11" db="UniProtKB">
        <authorList>
            <consortium name="WormBaseParasite"/>
        </authorList>
    </citation>
    <scope>IDENTIFICATION</scope>
</reference>
<dbReference type="InterPro" id="IPR002999">
    <property type="entry name" value="Tudor"/>
</dbReference>
<dbReference type="Proteomes" id="UP000095282">
    <property type="component" value="Unplaced"/>
</dbReference>
<dbReference type="CDD" id="cd22851">
    <property type="entry name" value="SMN_N"/>
    <property type="match status" value="1"/>
</dbReference>
<sequence>MDVDDVWDDSALIEMYEQSLKEVNKSRSVAEKKYTGEDGHTYTWKIGSKCMAPYEENGKTSYYAAKIDSIAENDEVEVTFLYYGNTTTTHLKELWIDEAAIAEAETSEKKETAKASSSKSSPSFGAPPPPIPSFAPPVPPNIIAMAPKDQREAMNSMLMSWYMSGYHTGYYQAMADNQQQQNKH</sequence>
<evidence type="ECO:0000256" key="1">
    <source>
        <dbReference type="ARBA" id="ARBA00004123"/>
    </source>
</evidence>
<evidence type="ECO:0000259" key="7">
    <source>
        <dbReference type="PROSITE" id="PS50304"/>
    </source>
</evidence>
<comment type="subcellular location">
    <subcellularLocation>
        <location evidence="1">Nucleus</location>
    </subcellularLocation>
</comment>
<feature type="region of interest" description="Disordered" evidence="6">
    <location>
        <begin position="106"/>
        <end position="137"/>
    </location>
</feature>
<proteinExistence type="inferred from homology"/>
<dbReference type="InterPro" id="IPR049481">
    <property type="entry name" value="SMN_G2-BD"/>
</dbReference>
<dbReference type="GO" id="GO:0006397">
    <property type="term" value="P:mRNA processing"/>
    <property type="evidence" value="ECO:0007669"/>
    <property type="project" value="UniProtKB-KW"/>
</dbReference>
<evidence type="ECO:0000313" key="8">
    <source>
        <dbReference type="Proteomes" id="UP000095282"/>
    </source>
</evidence>
<evidence type="ECO:0000256" key="2">
    <source>
        <dbReference type="ARBA" id="ARBA00005371"/>
    </source>
</evidence>
<keyword evidence="4" id="KW-0508">mRNA splicing</keyword>
<comment type="similarity">
    <text evidence="2">Belongs to the SMN family.</text>
</comment>
<dbReference type="eggNOG" id="KOG4327">
    <property type="taxonomic scope" value="Eukaryota"/>
</dbReference>
<dbReference type="PROSITE" id="PS50304">
    <property type="entry name" value="TUDOR"/>
    <property type="match status" value="1"/>
</dbReference>
<dbReference type="AlphaFoldDB" id="A0A1I7U4Y8"/>
<dbReference type="Pfam" id="PF20636">
    <property type="entry name" value="SMN_G2-BD"/>
    <property type="match status" value="1"/>
</dbReference>
<dbReference type="STRING" id="1561998.A0A1I7U4Y8"/>
<organism evidence="8 9">
    <name type="scientific">Caenorhabditis tropicalis</name>
    <dbReference type="NCBI Taxonomy" id="1561998"/>
    <lineage>
        <taxon>Eukaryota</taxon>
        <taxon>Metazoa</taxon>
        <taxon>Ecdysozoa</taxon>
        <taxon>Nematoda</taxon>
        <taxon>Chromadorea</taxon>
        <taxon>Rhabditida</taxon>
        <taxon>Rhabditina</taxon>
        <taxon>Rhabditomorpha</taxon>
        <taxon>Rhabditoidea</taxon>
        <taxon>Rhabditidae</taxon>
        <taxon>Peloderinae</taxon>
        <taxon>Caenorhabditis</taxon>
    </lineage>
</organism>
<dbReference type="Pfam" id="PF20635">
    <property type="entry name" value="SMN_YG-box"/>
    <property type="match status" value="1"/>
</dbReference>
<feature type="compositionally biased region" description="Pro residues" evidence="6">
    <location>
        <begin position="125"/>
        <end position="137"/>
    </location>
</feature>
<dbReference type="GO" id="GO:0005634">
    <property type="term" value="C:nucleus"/>
    <property type="evidence" value="ECO:0007669"/>
    <property type="project" value="UniProtKB-SubCell"/>
</dbReference>
<dbReference type="InterPro" id="IPR040424">
    <property type="entry name" value="Smn1"/>
</dbReference>
<dbReference type="Gene3D" id="3.40.190.10">
    <property type="entry name" value="Periplasmic binding protein-like II"/>
    <property type="match status" value="1"/>
</dbReference>
<keyword evidence="5" id="KW-0539">Nucleus</keyword>
<keyword evidence="8" id="KW-1185">Reference proteome</keyword>
<evidence type="ECO:0000256" key="4">
    <source>
        <dbReference type="ARBA" id="ARBA00023187"/>
    </source>
</evidence>
<accession>A0A1I7U4Y8</accession>
<dbReference type="Gene3D" id="2.30.30.140">
    <property type="match status" value="1"/>
</dbReference>
<evidence type="ECO:0000313" key="9">
    <source>
        <dbReference type="WBParaSite" id="Csp11.Scaffold629.g14899.t1"/>
    </source>
</evidence>